<name>A0AAU8M0S0_9BACT</name>
<keyword evidence="1" id="KW-0812">Transmembrane</keyword>
<feature type="transmembrane region" description="Helical" evidence="1">
    <location>
        <begin position="60"/>
        <end position="78"/>
    </location>
</feature>
<evidence type="ECO:0000256" key="1">
    <source>
        <dbReference type="SAM" id="Phobius"/>
    </source>
</evidence>
<evidence type="ECO:0000313" key="2">
    <source>
        <dbReference type="EMBL" id="XCN74972.1"/>
    </source>
</evidence>
<dbReference type="KEGG" id="eaj:Q3M24_09620"/>
<dbReference type="EMBL" id="CP159373">
    <property type="protein sequence ID" value="XCN74972.1"/>
    <property type="molecule type" value="Genomic_DNA"/>
</dbReference>
<keyword evidence="1" id="KW-1133">Transmembrane helix</keyword>
<gene>
    <name evidence="2" type="ORF">Q3M24_09620</name>
</gene>
<feature type="transmembrane region" description="Helical" evidence="1">
    <location>
        <begin position="85"/>
        <end position="104"/>
    </location>
</feature>
<dbReference type="InterPro" id="IPR007404">
    <property type="entry name" value="YdjM-like"/>
</dbReference>
<organism evidence="2">
    <name type="scientific">Candidatus Electrothrix aestuarii</name>
    <dbReference type="NCBI Taxonomy" id="3062594"/>
    <lineage>
        <taxon>Bacteria</taxon>
        <taxon>Pseudomonadati</taxon>
        <taxon>Thermodesulfobacteriota</taxon>
        <taxon>Desulfobulbia</taxon>
        <taxon>Desulfobulbales</taxon>
        <taxon>Desulfobulbaceae</taxon>
        <taxon>Candidatus Electrothrix</taxon>
    </lineage>
</organism>
<protein>
    <submittedName>
        <fullName evidence="2">Metal-dependent hydrolase</fullName>
    </submittedName>
</protein>
<reference evidence="2" key="1">
    <citation type="journal article" date="2024" name="Syst. Appl. Microbiol.">
        <title>First single-strain enrichments of Electrothrix cable bacteria, description of E. aestuarii sp. nov. and E. rattekaaiensis sp. nov., and proposal of a cable bacteria taxonomy following the rules of the SeqCode.</title>
        <authorList>
            <person name="Plum-Jensen L.E."/>
            <person name="Schramm A."/>
            <person name="Marshall I.P.G."/>
        </authorList>
    </citation>
    <scope>NUCLEOTIDE SEQUENCE</scope>
    <source>
        <strain evidence="2">Rat1</strain>
    </source>
</reference>
<dbReference type="AlphaFoldDB" id="A0AAU8M0S0"/>
<feature type="transmembrane region" description="Helical" evidence="1">
    <location>
        <begin position="136"/>
        <end position="155"/>
    </location>
</feature>
<sequence>MYPGTHLLLSWTSAAAFLQDRRERILVTLTGIAPDLDGLGLIIDEFTGTTGYFIEYHHKLGHSLVSAFFFALLASFFAKSQKITVWIVSFAAVHLHIFCDLIGAKGPDGYQWPLYYLYPFDADFALVWSGQWELDAWQNDVILLALLLLCVFYLIKKEVTFFEVFSRWLNRESVKIYRKYLKRSDP</sequence>
<keyword evidence="1" id="KW-0472">Membrane</keyword>
<dbReference type="PANTHER" id="PTHR40031">
    <property type="entry name" value="HYPOTHETICAL MEMBRANE SPANNING PROTEIN"/>
    <property type="match status" value="1"/>
</dbReference>
<dbReference type="GO" id="GO:0016787">
    <property type="term" value="F:hydrolase activity"/>
    <property type="evidence" value="ECO:0007669"/>
    <property type="project" value="UniProtKB-KW"/>
</dbReference>
<dbReference type="PANTHER" id="PTHR40031:SF1">
    <property type="entry name" value="MEMBRANE-BOUND METAL-DEPENDENT HYDROLASE"/>
    <property type="match status" value="1"/>
</dbReference>
<reference evidence="2" key="2">
    <citation type="submission" date="2024-06" db="EMBL/GenBank/DDBJ databases">
        <authorList>
            <person name="Plum-Jensen L.E."/>
            <person name="Schramm A."/>
            <person name="Marshall I.P.G."/>
        </authorList>
    </citation>
    <scope>NUCLEOTIDE SEQUENCE</scope>
    <source>
        <strain evidence="2">Rat1</strain>
    </source>
</reference>
<accession>A0AAU8M0S0</accession>
<keyword evidence="2" id="KW-0378">Hydrolase</keyword>
<dbReference type="Pfam" id="PF04307">
    <property type="entry name" value="YdjM"/>
    <property type="match status" value="1"/>
</dbReference>
<proteinExistence type="predicted"/>
<dbReference type="InterPro" id="IPR053170">
    <property type="entry name" value="Transcription_regulator"/>
</dbReference>